<proteinExistence type="predicted"/>
<keyword evidence="4" id="KW-0862">Zinc</keyword>
<accession>A0A0Q3QY03</accession>
<evidence type="ECO:0000313" key="5">
    <source>
        <dbReference type="EMBL" id="KQK77969.1"/>
    </source>
</evidence>
<dbReference type="GO" id="GO:0000978">
    <property type="term" value="F:RNA polymerase II cis-regulatory region sequence-specific DNA binding"/>
    <property type="evidence" value="ECO:0007669"/>
    <property type="project" value="TreeGrafter"/>
</dbReference>
<evidence type="ECO:0000313" key="6">
    <source>
        <dbReference type="Proteomes" id="UP000051836"/>
    </source>
</evidence>
<dbReference type="PANTHER" id="PTHR45891">
    <property type="entry name" value="ZINC FINGER HOMEOBOX PROTEIN"/>
    <property type="match status" value="1"/>
</dbReference>
<dbReference type="PANTHER" id="PTHR45891:SF2">
    <property type="entry name" value="ZINC FINGER HOMEOBOX PROTEIN 4"/>
    <property type="match status" value="1"/>
</dbReference>
<dbReference type="SUPFAM" id="SSF57667">
    <property type="entry name" value="beta-beta-alpha zinc fingers"/>
    <property type="match status" value="1"/>
</dbReference>
<dbReference type="GO" id="GO:0005634">
    <property type="term" value="C:nucleus"/>
    <property type="evidence" value="ECO:0007669"/>
    <property type="project" value="UniProtKB-SubCell"/>
</dbReference>
<dbReference type="Proteomes" id="UP000051836">
    <property type="component" value="Unassembled WGS sequence"/>
</dbReference>
<dbReference type="EMBL" id="LMAW01002698">
    <property type="protein sequence ID" value="KQK77969.1"/>
    <property type="molecule type" value="Genomic_DNA"/>
</dbReference>
<dbReference type="AlphaFoldDB" id="A0A0Q3QY03"/>
<dbReference type="GO" id="GO:0046872">
    <property type="term" value="F:metal ion binding"/>
    <property type="evidence" value="ECO:0007669"/>
    <property type="project" value="UniProtKB-KW"/>
</dbReference>
<evidence type="ECO:0000256" key="1">
    <source>
        <dbReference type="ARBA" id="ARBA00004123"/>
    </source>
</evidence>
<dbReference type="OrthoDB" id="9426419at2759"/>
<keyword evidence="3" id="KW-0677">Repeat</keyword>
<evidence type="ECO:0000256" key="2">
    <source>
        <dbReference type="ARBA" id="ARBA00022723"/>
    </source>
</evidence>
<keyword evidence="2" id="KW-0479">Metal-binding</keyword>
<name>A0A0Q3QY03_AMAAE</name>
<dbReference type="InterPro" id="IPR051968">
    <property type="entry name" value="ZnFinger_Homeobox_TR"/>
</dbReference>
<sequence>MYYSNASTKVVEQYKIITVSMFSTSEKVRRYNNVLGHSSEDMDNMQVLVMEKLSRRLVKLFVMFYNSITAENSSQHLQKHESAVNPESCYYYCALCDYSTKVKLNLVQHVRSVKHQQTEGLRKLQLHQQGLAPEEDNLSEIFFVKDCPPNELGE</sequence>
<evidence type="ECO:0000256" key="4">
    <source>
        <dbReference type="ARBA" id="ARBA00022833"/>
    </source>
</evidence>
<keyword evidence="6" id="KW-1185">Reference proteome</keyword>
<dbReference type="InterPro" id="IPR036236">
    <property type="entry name" value="Znf_C2H2_sf"/>
</dbReference>
<evidence type="ECO:0008006" key="7">
    <source>
        <dbReference type="Google" id="ProtNLM"/>
    </source>
</evidence>
<organism evidence="5 6">
    <name type="scientific">Amazona aestiva</name>
    <name type="common">Blue-fronted Amazon parrot</name>
    <dbReference type="NCBI Taxonomy" id="12930"/>
    <lineage>
        <taxon>Eukaryota</taxon>
        <taxon>Metazoa</taxon>
        <taxon>Chordata</taxon>
        <taxon>Craniata</taxon>
        <taxon>Vertebrata</taxon>
        <taxon>Euteleostomi</taxon>
        <taxon>Archelosauria</taxon>
        <taxon>Archosauria</taxon>
        <taxon>Dinosauria</taxon>
        <taxon>Saurischia</taxon>
        <taxon>Theropoda</taxon>
        <taxon>Coelurosauria</taxon>
        <taxon>Aves</taxon>
        <taxon>Neognathae</taxon>
        <taxon>Neoaves</taxon>
        <taxon>Telluraves</taxon>
        <taxon>Australaves</taxon>
        <taxon>Psittaciformes</taxon>
        <taxon>Psittacidae</taxon>
        <taxon>Amazona</taxon>
    </lineage>
</organism>
<comment type="caution">
    <text evidence="5">The sequence shown here is derived from an EMBL/GenBank/DDBJ whole genome shotgun (WGS) entry which is preliminary data.</text>
</comment>
<evidence type="ECO:0000256" key="3">
    <source>
        <dbReference type="ARBA" id="ARBA00022737"/>
    </source>
</evidence>
<comment type="subcellular location">
    <subcellularLocation>
        <location evidence="1">Nucleus</location>
    </subcellularLocation>
</comment>
<dbReference type="STRING" id="12930.A0A0Q3QY03"/>
<dbReference type="Gene3D" id="3.30.160.60">
    <property type="entry name" value="Classic Zinc Finger"/>
    <property type="match status" value="1"/>
</dbReference>
<gene>
    <name evidence="5" type="ORF">AAES_119711</name>
</gene>
<protein>
    <recommendedName>
        <fullName evidence="7">C2H2-type domain-containing protein</fullName>
    </recommendedName>
</protein>
<dbReference type="GO" id="GO:0000981">
    <property type="term" value="F:DNA-binding transcription factor activity, RNA polymerase II-specific"/>
    <property type="evidence" value="ECO:0007669"/>
    <property type="project" value="TreeGrafter"/>
</dbReference>
<reference evidence="5 6" key="1">
    <citation type="submission" date="2015-10" db="EMBL/GenBank/DDBJ databases">
        <authorList>
            <person name="Gilbert D.G."/>
        </authorList>
    </citation>
    <scope>NUCLEOTIDE SEQUENCE [LARGE SCALE GENOMIC DNA]</scope>
    <source>
        <strain evidence="5">FVVF132</strain>
    </source>
</reference>